<evidence type="ECO:0000313" key="4">
    <source>
        <dbReference type="Proteomes" id="UP001165587"/>
    </source>
</evidence>
<protein>
    <submittedName>
        <fullName evidence="3">Uncharacterized protein</fullName>
    </submittedName>
</protein>
<comment type="caution">
    <text evidence="3">The sequence shown here is derived from an EMBL/GenBank/DDBJ whole genome shotgun (WGS) entry which is preliminary data.</text>
</comment>
<gene>
    <name evidence="3" type="ORF">N1028_05195</name>
</gene>
<feature type="region of interest" description="Disordered" evidence="1">
    <location>
        <begin position="65"/>
        <end position="104"/>
    </location>
</feature>
<proteinExistence type="predicted"/>
<dbReference type="RefSeq" id="WP_259525762.1">
    <property type="nucleotide sequence ID" value="NZ_JANLCK010000002.1"/>
</dbReference>
<dbReference type="AlphaFoldDB" id="A0AA42BTK4"/>
<evidence type="ECO:0000256" key="1">
    <source>
        <dbReference type="SAM" id="MobiDB-lite"/>
    </source>
</evidence>
<keyword evidence="2" id="KW-0812">Transmembrane</keyword>
<name>A0AA42BTK4_9MICO</name>
<keyword evidence="2" id="KW-1133">Transmembrane helix</keyword>
<sequence>MSATLRARWSASARAIALTGALLGAAAVGTITLGTVTAGPALALTRVGTVAPDPGPAPGIVVGVEITPRPTVPPTPDPSPPPGPGPAPTSGPGPGPDGDLADTGVDLAPGLVLALALGASGMVVAAASMSRAGSRATADRGSR</sequence>
<keyword evidence="4" id="KW-1185">Reference proteome</keyword>
<evidence type="ECO:0000313" key="3">
    <source>
        <dbReference type="EMBL" id="MCS5725286.1"/>
    </source>
</evidence>
<dbReference type="Proteomes" id="UP001165587">
    <property type="component" value="Unassembled WGS sequence"/>
</dbReference>
<dbReference type="EMBL" id="JANLCK010000002">
    <property type="protein sequence ID" value="MCS5725286.1"/>
    <property type="molecule type" value="Genomic_DNA"/>
</dbReference>
<organism evidence="3 4">
    <name type="scientific">Herbiconiux oxytropis</name>
    <dbReference type="NCBI Taxonomy" id="2970915"/>
    <lineage>
        <taxon>Bacteria</taxon>
        <taxon>Bacillati</taxon>
        <taxon>Actinomycetota</taxon>
        <taxon>Actinomycetes</taxon>
        <taxon>Micrococcales</taxon>
        <taxon>Microbacteriaceae</taxon>
        <taxon>Herbiconiux</taxon>
    </lineage>
</organism>
<accession>A0AA42BTK4</accession>
<evidence type="ECO:0000256" key="2">
    <source>
        <dbReference type="SAM" id="Phobius"/>
    </source>
</evidence>
<feature type="compositionally biased region" description="Pro residues" evidence="1">
    <location>
        <begin position="70"/>
        <end position="95"/>
    </location>
</feature>
<feature type="transmembrane region" description="Helical" evidence="2">
    <location>
        <begin position="107"/>
        <end position="127"/>
    </location>
</feature>
<reference evidence="3" key="1">
    <citation type="submission" date="2022-08" db="EMBL/GenBank/DDBJ databases">
        <authorList>
            <person name="Deng Y."/>
            <person name="Han X.-F."/>
            <person name="Zhang Y.-Q."/>
        </authorList>
    </citation>
    <scope>NUCLEOTIDE SEQUENCE</scope>
    <source>
        <strain evidence="3">CPCC 203407</strain>
    </source>
</reference>
<keyword evidence="2" id="KW-0472">Membrane</keyword>